<name>A0A9D1II76_9FIRM</name>
<comment type="caution">
    <text evidence="2">The sequence shown here is derived from an EMBL/GenBank/DDBJ whole genome shotgun (WGS) entry which is preliminary data.</text>
</comment>
<gene>
    <name evidence="2" type="ORF">IAC53_07695</name>
</gene>
<organism evidence="2 3">
    <name type="scientific">Candidatus Fimenecus excrementigallinarum</name>
    <dbReference type="NCBI Taxonomy" id="2840816"/>
    <lineage>
        <taxon>Bacteria</taxon>
        <taxon>Bacillati</taxon>
        <taxon>Bacillota</taxon>
        <taxon>Clostridia</taxon>
        <taxon>Candidatus Fimenecus</taxon>
    </lineage>
</organism>
<dbReference type="Proteomes" id="UP000824071">
    <property type="component" value="Unassembled WGS sequence"/>
</dbReference>
<reference evidence="2" key="2">
    <citation type="journal article" date="2021" name="PeerJ">
        <title>Extensive microbial diversity within the chicken gut microbiome revealed by metagenomics and culture.</title>
        <authorList>
            <person name="Gilroy R."/>
            <person name="Ravi A."/>
            <person name="Getino M."/>
            <person name="Pursley I."/>
            <person name="Horton D.L."/>
            <person name="Alikhan N.F."/>
            <person name="Baker D."/>
            <person name="Gharbi K."/>
            <person name="Hall N."/>
            <person name="Watson M."/>
            <person name="Adriaenssens E.M."/>
            <person name="Foster-Nyarko E."/>
            <person name="Jarju S."/>
            <person name="Secka A."/>
            <person name="Antonio M."/>
            <person name="Oren A."/>
            <person name="Chaudhuri R.R."/>
            <person name="La Ragione R."/>
            <person name="Hildebrand F."/>
            <person name="Pallen M.J."/>
        </authorList>
    </citation>
    <scope>NUCLEOTIDE SEQUENCE</scope>
    <source>
        <strain evidence="2">ChiGjej1B1-19959</strain>
    </source>
</reference>
<proteinExistence type="predicted"/>
<feature type="signal peptide" evidence="1">
    <location>
        <begin position="1"/>
        <end position="20"/>
    </location>
</feature>
<protein>
    <submittedName>
        <fullName evidence="2">DUF4363 family protein</fullName>
    </submittedName>
</protein>
<sequence>MKRFALALCIAVLAVCAAGAGYARFVSICDTLEGDARALSNAVGQTDAYKQAQTQLLTDWERHGPVLDMLCPHGYTESLDLQIRLLPAKTDAAGEAEKAAYLSELQALLSRLREAEKPSLQNIL</sequence>
<evidence type="ECO:0000313" key="2">
    <source>
        <dbReference type="EMBL" id="HIU36469.1"/>
    </source>
</evidence>
<dbReference type="EMBL" id="DVMW01000043">
    <property type="protein sequence ID" value="HIU36469.1"/>
    <property type="molecule type" value="Genomic_DNA"/>
</dbReference>
<evidence type="ECO:0000256" key="1">
    <source>
        <dbReference type="SAM" id="SignalP"/>
    </source>
</evidence>
<dbReference type="Pfam" id="PF14276">
    <property type="entry name" value="DUF4363"/>
    <property type="match status" value="1"/>
</dbReference>
<keyword evidence="1" id="KW-0732">Signal</keyword>
<dbReference type="InterPro" id="IPR025373">
    <property type="entry name" value="DUF4363"/>
</dbReference>
<accession>A0A9D1II76</accession>
<reference evidence="2" key="1">
    <citation type="submission" date="2020-10" db="EMBL/GenBank/DDBJ databases">
        <authorList>
            <person name="Gilroy R."/>
        </authorList>
    </citation>
    <scope>NUCLEOTIDE SEQUENCE</scope>
    <source>
        <strain evidence="2">ChiGjej1B1-19959</strain>
    </source>
</reference>
<dbReference type="AlphaFoldDB" id="A0A9D1II76"/>
<feature type="chain" id="PRO_5039368761" evidence="1">
    <location>
        <begin position="21"/>
        <end position="124"/>
    </location>
</feature>
<evidence type="ECO:0000313" key="3">
    <source>
        <dbReference type="Proteomes" id="UP000824071"/>
    </source>
</evidence>